<dbReference type="GO" id="GO:0022857">
    <property type="term" value="F:transmembrane transporter activity"/>
    <property type="evidence" value="ECO:0007669"/>
    <property type="project" value="InterPro"/>
</dbReference>
<dbReference type="EMBL" id="AP018553">
    <property type="protein sequence ID" value="BBD73096.1"/>
    <property type="molecule type" value="Genomic_DNA"/>
</dbReference>
<proteinExistence type="predicted"/>
<evidence type="ECO:0000256" key="1">
    <source>
        <dbReference type="SAM" id="Phobius"/>
    </source>
</evidence>
<dbReference type="InterPro" id="IPR036259">
    <property type="entry name" value="MFS_trans_sf"/>
</dbReference>
<feature type="transmembrane region" description="Helical" evidence="1">
    <location>
        <begin position="233"/>
        <end position="252"/>
    </location>
</feature>
<gene>
    <name evidence="3" type="ORF">GCM10007116_17610</name>
    <name evidence="2" type="ORF">HS1genome_1485</name>
</gene>
<dbReference type="SUPFAM" id="SSF103473">
    <property type="entry name" value="MFS general substrate transporter"/>
    <property type="match status" value="1"/>
</dbReference>
<dbReference type="Pfam" id="PF07690">
    <property type="entry name" value="MFS_1"/>
    <property type="match status" value="1"/>
</dbReference>
<name>A0A348B4J4_9CREN</name>
<evidence type="ECO:0000313" key="3">
    <source>
        <dbReference type="EMBL" id="GGU00804.1"/>
    </source>
</evidence>
<accession>A0A348B4J4</accession>
<dbReference type="Proteomes" id="UP000276741">
    <property type="component" value="Chromosome"/>
</dbReference>
<dbReference type="PANTHER" id="PTHR23520:SF5">
    <property type="entry name" value="TRANSPORTER, PUTATIVE (AFU_ORTHOLOGUE AFUA_3G04000)-RELATED"/>
    <property type="match status" value="1"/>
</dbReference>
<dbReference type="Proteomes" id="UP000616143">
    <property type="component" value="Unassembled WGS sequence"/>
</dbReference>
<organism evidence="2 4">
    <name type="scientific">Sulfodiicoccus acidiphilus</name>
    <dbReference type="NCBI Taxonomy" id="1670455"/>
    <lineage>
        <taxon>Archaea</taxon>
        <taxon>Thermoproteota</taxon>
        <taxon>Thermoprotei</taxon>
        <taxon>Sulfolobales</taxon>
        <taxon>Sulfolobaceae</taxon>
        <taxon>Sulfodiicoccus</taxon>
    </lineage>
</organism>
<dbReference type="PANTHER" id="PTHR23520">
    <property type="entry name" value="TRANSPORTER, PUTATIVE (AFU_ORTHOLOGUE AFUA_3G04000)-RELATED"/>
    <property type="match status" value="1"/>
</dbReference>
<evidence type="ECO:0000313" key="2">
    <source>
        <dbReference type="EMBL" id="BBD73096.1"/>
    </source>
</evidence>
<feature type="transmembrane region" description="Helical" evidence="1">
    <location>
        <begin position="92"/>
        <end position="115"/>
    </location>
</feature>
<evidence type="ECO:0008006" key="5">
    <source>
        <dbReference type="Google" id="ProtNLM"/>
    </source>
</evidence>
<feature type="transmembrane region" description="Helical" evidence="1">
    <location>
        <begin position="203"/>
        <end position="227"/>
    </location>
</feature>
<dbReference type="Gene3D" id="1.20.1250.20">
    <property type="entry name" value="MFS general substrate transporter like domains"/>
    <property type="match status" value="1"/>
</dbReference>
<reference evidence="4" key="2">
    <citation type="submission" date="2018-04" db="EMBL/GenBank/DDBJ databases">
        <title>Complete genome sequence of Sulfodiicoccus acidiphilus strain HS-1.</title>
        <authorList>
            <person name="Sakai H.D."/>
            <person name="Kurosawa N."/>
        </authorList>
    </citation>
    <scope>NUCLEOTIDE SEQUENCE [LARGE SCALE GENOMIC DNA]</scope>
    <source>
        <strain evidence="4">HS-1</strain>
    </source>
</reference>
<feature type="transmembrane region" description="Helical" evidence="1">
    <location>
        <begin position="162"/>
        <end position="182"/>
    </location>
</feature>
<reference evidence="3" key="1">
    <citation type="journal article" date="2014" name="Int. J. Syst. Evol. Microbiol.">
        <title>Complete genome sequence of Corynebacterium casei LMG S-19264T (=DSM 44701T), isolated from a smear-ripened cheese.</title>
        <authorList>
            <consortium name="US DOE Joint Genome Institute (JGI-PGF)"/>
            <person name="Walter F."/>
            <person name="Albersmeier A."/>
            <person name="Kalinowski J."/>
            <person name="Ruckert C."/>
        </authorList>
    </citation>
    <scope>NUCLEOTIDE SEQUENCE</scope>
    <source>
        <strain evidence="3">JCM 31740</strain>
    </source>
</reference>
<dbReference type="InterPro" id="IPR011701">
    <property type="entry name" value="MFS"/>
</dbReference>
<evidence type="ECO:0000313" key="4">
    <source>
        <dbReference type="Proteomes" id="UP000276741"/>
    </source>
</evidence>
<protein>
    <recommendedName>
        <fullName evidence="5">MFS transporter</fullName>
    </recommendedName>
</protein>
<reference evidence="2" key="3">
    <citation type="journal article" date="2019" name="BMC Res. Notes">
        <title>Complete genome sequence of the Sulfodiicoccus acidiphilus strain HS-1T, the first crenarchaeon that lacks polB3, isolated from an acidic hot spring in Ohwaku-dani, Hakone, Japan.</title>
        <authorList>
            <person name="Sakai H.D."/>
            <person name="Kurosawa N."/>
        </authorList>
    </citation>
    <scope>NUCLEOTIDE SEQUENCE</scope>
    <source>
        <strain evidence="2">HS-1</strain>
    </source>
</reference>
<dbReference type="EMBL" id="BMQS01000017">
    <property type="protein sequence ID" value="GGU00804.1"/>
    <property type="molecule type" value="Genomic_DNA"/>
</dbReference>
<keyword evidence="1" id="KW-1133">Transmembrane helix</keyword>
<sequence>MFYLNASRVCRSAAAGIIMIVYPYLMLKGLHVSVVFLGLIYTAAALATALLGVALGYATDLWGRKESLILGSILLPISSALLLFGINVPLTVAAALLGGISSTGSMAGGGVGGAVAPVQSSIIADLTKREERTVYISLLSFIGNLAASAGFVIGGFMTVEEALYGATVLGILSVLLVLPMDLPKIRASSFKLKHGGVVGKFSITGLLNGLSQGLVTPFLIPFFIVAYDLSRSQMGIYGTIGSLLATFTLLVAPRLERWLGFLGTVYVTRGATVLMMGVFPFVRVLWGSLLIYVLYPSLRVVSIPVTQSAMMGMVDADERGRINGLNQSSRLGFSALGTAVATPFFDGSLLYLPFLAYSVTMAFNVYLYRKFFRVGAGVKSREAHVQE</sequence>
<keyword evidence="1" id="KW-0812">Transmembrane</keyword>
<dbReference type="AlphaFoldDB" id="A0A348B4J4"/>
<feature type="transmembrane region" description="Helical" evidence="1">
    <location>
        <begin position="349"/>
        <end position="368"/>
    </location>
</feature>
<feature type="transmembrane region" description="Helical" evidence="1">
    <location>
        <begin position="135"/>
        <end position="156"/>
    </location>
</feature>
<feature type="transmembrane region" description="Helical" evidence="1">
    <location>
        <begin position="33"/>
        <end position="55"/>
    </location>
</feature>
<feature type="transmembrane region" description="Helical" evidence="1">
    <location>
        <begin position="67"/>
        <end position="86"/>
    </location>
</feature>
<keyword evidence="1" id="KW-0472">Membrane</keyword>
<feature type="transmembrane region" description="Helical" evidence="1">
    <location>
        <begin position="9"/>
        <end position="27"/>
    </location>
</feature>
<keyword evidence="4" id="KW-1185">Reference proteome</keyword>
<reference evidence="3" key="4">
    <citation type="submission" date="2020-09" db="EMBL/GenBank/DDBJ databases">
        <authorList>
            <person name="Sun Q."/>
            <person name="Ohkuma M."/>
        </authorList>
    </citation>
    <scope>NUCLEOTIDE SEQUENCE</scope>
    <source>
        <strain evidence="3">JCM 31740</strain>
    </source>
</reference>
<dbReference type="KEGG" id="sacd:HS1genome_1485"/>
<feature type="transmembrane region" description="Helical" evidence="1">
    <location>
        <begin position="273"/>
        <end position="295"/>
    </location>
</feature>